<name>A0A9X2Y0F0_9BACT</name>
<dbReference type="EMBL" id="JAOTIF010000040">
    <property type="protein sequence ID" value="MCU7552645.1"/>
    <property type="molecule type" value="Genomic_DNA"/>
</dbReference>
<comment type="caution">
    <text evidence="1">The sequence shown here is derived from an EMBL/GenBank/DDBJ whole genome shotgun (WGS) entry which is preliminary data.</text>
</comment>
<dbReference type="Proteomes" id="UP001155483">
    <property type="component" value="Unassembled WGS sequence"/>
</dbReference>
<proteinExistence type="predicted"/>
<accession>A0A9X2Y0F0</accession>
<gene>
    <name evidence="1" type="ORF">OCK74_26230</name>
</gene>
<reference evidence="1" key="1">
    <citation type="submission" date="2022-09" db="EMBL/GenBank/DDBJ databases">
        <authorList>
            <person name="Yuan C."/>
            <person name="Ke Z."/>
        </authorList>
    </citation>
    <scope>NUCLEOTIDE SEQUENCE</scope>
    <source>
        <strain evidence="1">LB-8</strain>
    </source>
</reference>
<keyword evidence="2" id="KW-1185">Reference proteome</keyword>
<dbReference type="AlphaFoldDB" id="A0A9X2Y0F0"/>
<evidence type="ECO:0000313" key="1">
    <source>
        <dbReference type="EMBL" id="MCU7552645.1"/>
    </source>
</evidence>
<protein>
    <submittedName>
        <fullName evidence="1">Uncharacterized protein</fullName>
    </submittedName>
</protein>
<dbReference type="RefSeq" id="WP_279300082.1">
    <property type="nucleotide sequence ID" value="NZ_JAOTIF010000040.1"/>
</dbReference>
<reference evidence="1" key="2">
    <citation type="submission" date="2023-04" db="EMBL/GenBank/DDBJ databases">
        <title>Paracnuella aquatica gen. nov., sp. nov., a member of the family Chitinophagaceae isolated from a hot spring.</title>
        <authorList>
            <person name="Wang C."/>
        </authorList>
    </citation>
    <scope>NUCLEOTIDE SEQUENCE</scope>
    <source>
        <strain evidence="1">LB-8</strain>
    </source>
</reference>
<evidence type="ECO:0000313" key="2">
    <source>
        <dbReference type="Proteomes" id="UP001155483"/>
    </source>
</evidence>
<organism evidence="1 2">
    <name type="scientific">Paraflavisolibacter caeni</name>
    <dbReference type="NCBI Taxonomy" id="2982496"/>
    <lineage>
        <taxon>Bacteria</taxon>
        <taxon>Pseudomonadati</taxon>
        <taxon>Bacteroidota</taxon>
        <taxon>Chitinophagia</taxon>
        <taxon>Chitinophagales</taxon>
        <taxon>Chitinophagaceae</taxon>
        <taxon>Paraflavisolibacter</taxon>
    </lineage>
</organism>
<sequence>MRHYPKYLVKADDEFDSINFPQLVQDLNQINEASVNVPQTLKAEILISFTKIHSLKHEWINANPMFAELVTTGELPIGNIASLFEASSKNSYFQQQFERFLQQRINS</sequence>